<gene>
    <name evidence="5" type="ORF">CXB77_13515</name>
</gene>
<evidence type="ECO:0000313" key="5">
    <source>
        <dbReference type="EMBL" id="PQJ95265.1"/>
    </source>
</evidence>
<dbReference type="PANTHER" id="PTHR30531">
    <property type="entry name" value="FLAGELLAR BIOSYNTHETIC PROTEIN FLHB"/>
    <property type="match status" value="1"/>
</dbReference>
<evidence type="ECO:0000256" key="2">
    <source>
        <dbReference type="ARBA" id="ARBA00021622"/>
    </source>
</evidence>
<dbReference type="OrthoDB" id="5244399at2"/>
<dbReference type="EMBL" id="PPGH01000037">
    <property type="protein sequence ID" value="PQJ95265.1"/>
    <property type="molecule type" value="Genomic_DNA"/>
</dbReference>
<evidence type="ECO:0000313" key="6">
    <source>
        <dbReference type="Proteomes" id="UP000239936"/>
    </source>
</evidence>
<accession>A0A2S7XNG5</accession>
<keyword evidence="3" id="KW-0813">Transport</keyword>
<dbReference type="SUPFAM" id="SSF160544">
    <property type="entry name" value="EscU C-terminal domain-like"/>
    <property type="match status" value="1"/>
</dbReference>
<reference evidence="5 6" key="1">
    <citation type="submission" date="2018-01" db="EMBL/GenBank/DDBJ databases">
        <title>The complete genome sequence of Chromatium okenii LaCa, a purple sulfur bacterium with a turbulent life.</title>
        <authorList>
            <person name="Luedin S.M."/>
            <person name="Liechti N."/>
            <person name="Storelli N."/>
            <person name="Danza F."/>
            <person name="Wittwer M."/>
            <person name="Pothier J.F."/>
            <person name="Tonolla M.A."/>
        </authorList>
    </citation>
    <scope>NUCLEOTIDE SEQUENCE [LARGE SCALE GENOMIC DNA]</scope>
    <source>
        <strain evidence="5 6">LaCa</strain>
    </source>
</reference>
<dbReference type="GO" id="GO:0009306">
    <property type="term" value="P:protein secretion"/>
    <property type="evidence" value="ECO:0007669"/>
    <property type="project" value="InterPro"/>
</dbReference>
<dbReference type="Gene3D" id="3.40.1690.10">
    <property type="entry name" value="secretion proteins EscU"/>
    <property type="match status" value="1"/>
</dbReference>
<protein>
    <recommendedName>
        <fullName evidence="2">Flagellar biosynthetic protein FlhB</fullName>
    </recommendedName>
</protein>
<dbReference type="AlphaFoldDB" id="A0A2S7XNG5"/>
<sequence>MRTHCANDSRTGLIVDNTQIKSLKAVALQWDRRNAPRVTAIGKGYTAAEIMRVAEEEGIPLQSNPVLVEALAQIPLGNEIPQSLYVAVAEVLTFVFMLEGIDPYQTTLPD</sequence>
<keyword evidence="3" id="KW-0653">Protein transport</keyword>
<keyword evidence="6" id="KW-1185">Reference proteome</keyword>
<evidence type="ECO:0000256" key="3">
    <source>
        <dbReference type="ARBA" id="ARBA00023225"/>
    </source>
</evidence>
<evidence type="ECO:0000256" key="4">
    <source>
        <dbReference type="ARBA" id="ARBA00025078"/>
    </source>
</evidence>
<proteinExistence type="inferred from homology"/>
<name>A0A2S7XNG5_9GAMM</name>
<comment type="function">
    <text evidence="4">Required for formation of the rod structure in the basal body of the flagellar apparatus. Together with FliI and FliH, may constitute the export apparatus of flagellin.</text>
</comment>
<dbReference type="PANTHER" id="PTHR30531:SF12">
    <property type="entry name" value="FLAGELLAR BIOSYNTHETIC PROTEIN FLHB"/>
    <property type="match status" value="1"/>
</dbReference>
<dbReference type="InterPro" id="IPR029025">
    <property type="entry name" value="T3SS_substrate_exporter_C"/>
</dbReference>
<keyword evidence="3" id="KW-1006">Bacterial flagellum protein export</keyword>
<organism evidence="5 6">
    <name type="scientific">Chromatium okenii</name>
    <dbReference type="NCBI Taxonomy" id="61644"/>
    <lineage>
        <taxon>Bacteria</taxon>
        <taxon>Pseudomonadati</taxon>
        <taxon>Pseudomonadota</taxon>
        <taxon>Gammaproteobacteria</taxon>
        <taxon>Chromatiales</taxon>
        <taxon>Chromatiaceae</taxon>
        <taxon>Chromatium</taxon>
    </lineage>
</organism>
<comment type="similarity">
    <text evidence="1">Belongs to the type III secretion exporter family.</text>
</comment>
<dbReference type="GO" id="GO:0005886">
    <property type="term" value="C:plasma membrane"/>
    <property type="evidence" value="ECO:0007669"/>
    <property type="project" value="TreeGrafter"/>
</dbReference>
<dbReference type="InterPro" id="IPR006135">
    <property type="entry name" value="T3SS_substrate_exporter"/>
</dbReference>
<dbReference type="Proteomes" id="UP000239936">
    <property type="component" value="Unassembled WGS sequence"/>
</dbReference>
<comment type="caution">
    <text evidence="5">The sequence shown here is derived from an EMBL/GenBank/DDBJ whole genome shotgun (WGS) entry which is preliminary data.</text>
</comment>
<dbReference type="Pfam" id="PF01312">
    <property type="entry name" value="Bac_export_2"/>
    <property type="match status" value="1"/>
</dbReference>
<evidence type="ECO:0000256" key="1">
    <source>
        <dbReference type="ARBA" id="ARBA00010690"/>
    </source>
</evidence>